<reference evidence="3" key="2">
    <citation type="submission" date="2023-01" db="EMBL/GenBank/DDBJ databases">
        <authorList>
            <person name="Sun Q."/>
            <person name="Evtushenko L."/>
        </authorList>
    </citation>
    <scope>NUCLEOTIDE SEQUENCE</scope>
    <source>
        <strain evidence="3">VKM B-1513</strain>
    </source>
</reference>
<dbReference type="PANTHER" id="PTHR43685:SF11">
    <property type="entry name" value="GLYCOSYLTRANSFERASE TAGX-RELATED"/>
    <property type="match status" value="1"/>
</dbReference>
<reference evidence="3" key="1">
    <citation type="journal article" date="2014" name="Int. J. Syst. Evol. Microbiol.">
        <title>Complete genome sequence of Corynebacterium casei LMG S-19264T (=DSM 44701T), isolated from a smear-ripened cheese.</title>
        <authorList>
            <consortium name="US DOE Joint Genome Institute (JGI-PGF)"/>
            <person name="Walter F."/>
            <person name="Albersmeier A."/>
            <person name="Kalinowski J."/>
            <person name="Ruckert C."/>
        </authorList>
    </citation>
    <scope>NUCLEOTIDE SEQUENCE</scope>
    <source>
        <strain evidence="3">VKM B-1513</strain>
    </source>
</reference>
<dbReference type="SUPFAM" id="SSF53448">
    <property type="entry name" value="Nucleotide-diphospho-sugar transferases"/>
    <property type="match status" value="1"/>
</dbReference>
<feature type="transmembrane region" description="Helical" evidence="1">
    <location>
        <begin position="244"/>
        <end position="269"/>
    </location>
</feature>
<gene>
    <name evidence="3" type="ORF">GCM10017621_05280</name>
</gene>
<comment type="caution">
    <text evidence="3">The sequence shown here is derived from an EMBL/GenBank/DDBJ whole genome shotgun (WGS) entry which is preliminary data.</text>
</comment>
<dbReference type="Gene3D" id="3.90.550.10">
    <property type="entry name" value="Spore Coat Polysaccharide Biosynthesis Protein SpsA, Chain A"/>
    <property type="match status" value="1"/>
</dbReference>
<keyword evidence="3" id="KW-0808">Transferase</keyword>
<keyword evidence="4" id="KW-1185">Reference proteome</keyword>
<dbReference type="InterPro" id="IPR050834">
    <property type="entry name" value="Glycosyltransf_2"/>
</dbReference>
<evidence type="ECO:0000259" key="2">
    <source>
        <dbReference type="Pfam" id="PF00535"/>
    </source>
</evidence>
<evidence type="ECO:0000256" key="1">
    <source>
        <dbReference type="SAM" id="Phobius"/>
    </source>
</evidence>
<protein>
    <submittedName>
        <fullName evidence="3">Glycosyl transferase</fullName>
    </submittedName>
</protein>
<keyword evidence="1" id="KW-0472">Membrane</keyword>
<keyword evidence="1" id="KW-1133">Transmembrane helix</keyword>
<dbReference type="Proteomes" id="UP001143486">
    <property type="component" value="Unassembled WGS sequence"/>
</dbReference>
<dbReference type="InterPro" id="IPR029044">
    <property type="entry name" value="Nucleotide-diphossugar_trans"/>
</dbReference>
<dbReference type="InterPro" id="IPR001173">
    <property type="entry name" value="Glyco_trans_2-like"/>
</dbReference>
<evidence type="ECO:0000313" key="4">
    <source>
        <dbReference type="Proteomes" id="UP001143486"/>
    </source>
</evidence>
<dbReference type="PANTHER" id="PTHR43685">
    <property type="entry name" value="GLYCOSYLTRANSFERASE"/>
    <property type="match status" value="1"/>
</dbReference>
<evidence type="ECO:0000313" key="3">
    <source>
        <dbReference type="EMBL" id="GLK51020.1"/>
    </source>
</evidence>
<name>A0A9W6IL03_9PROT</name>
<dbReference type="AlphaFoldDB" id="A0A9W6IL03"/>
<dbReference type="CDD" id="cd00761">
    <property type="entry name" value="Glyco_tranf_GTA_type"/>
    <property type="match status" value="1"/>
</dbReference>
<sequence>MSVSVIIPTFRRPEGLRHAVESVLAQSHQPGQLVIVDNDPAGSAARVAATAKAIARCEVVYIHEPQPGVSNARNAGFAAATGRYIAFLDDDEIASVGWLEALLDTARTLDATVVFGPLRGEALGVSGIRADLAHRLYSRVGPAQDCRLDKPFGCGNSLIDRDAFEIADRPFDPRMNTSGGEDDVFFALLARQGARFAWSARAVGTETVDATRTGWRYLLARSFAFGQGATQSCSRGGRMNWPGIVFWMGVGLAQTLVYGSLAGLTSLAMPRRAAEFLDRCVQGAGKFLWIEAFEPRFYGQVEG</sequence>
<proteinExistence type="predicted"/>
<accession>A0A9W6IL03</accession>
<keyword evidence="1" id="KW-0812">Transmembrane</keyword>
<organism evidence="3 4">
    <name type="scientific">Maricaulis virginensis</name>
    <dbReference type="NCBI Taxonomy" id="144022"/>
    <lineage>
        <taxon>Bacteria</taxon>
        <taxon>Pseudomonadati</taxon>
        <taxon>Pseudomonadota</taxon>
        <taxon>Alphaproteobacteria</taxon>
        <taxon>Maricaulales</taxon>
        <taxon>Maricaulaceae</taxon>
        <taxon>Maricaulis</taxon>
    </lineage>
</organism>
<dbReference type="GO" id="GO:0016740">
    <property type="term" value="F:transferase activity"/>
    <property type="evidence" value="ECO:0007669"/>
    <property type="project" value="UniProtKB-KW"/>
</dbReference>
<feature type="domain" description="Glycosyltransferase 2-like" evidence="2">
    <location>
        <begin position="4"/>
        <end position="164"/>
    </location>
</feature>
<dbReference type="RefSeq" id="WP_271185413.1">
    <property type="nucleotide sequence ID" value="NZ_BSFE01000001.1"/>
</dbReference>
<dbReference type="EMBL" id="BSFE01000001">
    <property type="protein sequence ID" value="GLK51020.1"/>
    <property type="molecule type" value="Genomic_DNA"/>
</dbReference>
<dbReference type="Pfam" id="PF00535">
    <property type="entry name" value="Glycos_transf_2"/>
    <property type="match status" value="1"/>
</dbReference>